<dbReference type="GO" id="GO:0016020">
    <property type="term" value="C:membrane"/>
    <property type="evidence" value="ECO:0007669"/>
    <property type="project" value="UniProtKB-SubCell"/>
</dbReference>
<dbReference type="AlphaFoldDB" id="A0A5J4Z4A1"/>
<dbReference type="PANTHER" id="PTHR19317">
    <property type="entry name" value="PRENYLATED RAB ACCEPTOR 1-RELATED"/>
    <property type="match status" value="1"/>
</dbReference>
<keyword evidence="2 5" id="KW-0812">Transmembrane</keyword>
<dbReference type="OrthoDB" id="18213at2759"/>
<sequence length="182" mass="21544">MEAEEILAGQSGGWRGRVMYWAAEARREITDRDYRLPPRTWREFLERFTMPNVRDPHAVWNRVYLNLNYFQTNYIILYALSLIMFLLERPWSAIELTVLITGWVTATGTTPIIVRNRRVKRHERFLFMGVMSIVLPLCTGILFSLVKHFLVVTLLILLHAAVRHSSLRYRPMELHSQITDKW</sequence>
<keyword evidence="4 5" id="KW-0472">Membrane</keyword>
<dbReference type="InterPro" id="IPR004895">
    <property type="entry name" value="Prenylated_rab_accept_PRA1"/>
</dbReference>
<keyword evidence="7" id="KW-1185">Reference proteome</keyword>
<accession>A0A5J4Z4A1</accession>
<proteinExistence type="inferred from homology"/>
<keyword evidence="3 5" id="KW-1133">Transmembrane helix</keyword>
<protein>
    <recommendedName>
        <fullName evidence="5">PRA1 family protein</fullName>
    </recommendedName>
</protein>
<feature type="transmembrane region" description="Helical" evidence="5">
    <location>
        <begin position="149"/>
        <end position="166"/>
    </location>
</feature>
<dbReference type="PANTHER" id="PTHR19317:SF0">
    <property type="entry name" value="PRENYLATED RAB ACCEPTOR PROTEIN 1"/>
    <property type="match status" value="1"/>
</dbReference>
<organism evidence="6 7">
    <name type="scientific">Porphyridium purpureum</name>
    <name type="common">Red alga</name>
    <name type="synonym">Porphyridium cruentum</name>
    <dbReference type="NCBI Taxonomy" id="35688"/>
    <lineage>
        <taxon>Eukaryota</taxon>
        <taxon>Rhodophyta</taxon>
        <taxon>Bangiophyceae</taxon>
        <taxon>Porphyridiales</taxon>
        <taxon>Porphyridiaceae</taxon>
        <taxon>Porphyridium</taxon>
    </lineage>
</organism>
<evidence type="ECO:0000313" key="6">
    <source>
        <dbReference type="EMBL" id="KAA8498048.1"/>
    </source>
</evidence>
<dbReference type="Pfam" id="PF03208">
    <property type="entry name" value="PRA1"/>
    <property type="match status" value="1"/>
</dbReference>
<name>A0A5J4Z4A1_PORPP</name>
<comment type="caution">
    <text evidence="6">The sequence shown here is derived from an EMBL/GenBank/DDBJ whole genome shotgun (WGS) entry which is preliminary data.</text>
</comment>
<evidence type="ECO:0000256" key="1">
    <source>
        <dbReference type="ARBA" id="ARBA00004141"/>
    </source>
</evidence>
<dbReference type="Proteomes" id="UP000324585">
    <property type="component" value="Unassembled WGS sequence"/>
</dbReference>
<dbReference type="GO" id="GO:0005794">
    <property type="term" value="C:Golgi apparatus"/>
    <property type="evidence" value="ECO:0007669"/>
    <property type="project" value="TreeGrafter"/>
</dbReference>
<evidence type="ECO:0000313" key="7">
    <source>
        <dbReference type="Proteomes" id="UP000324585"/>
    </source>
</evidence>
<evidence type="ECO:0000256" key="4">
    <source>
        <dbReference type="ARBA" id="ARBA00023136"/>
    </source>
</evidence>
<comment type="similarity">
    <text evidence="5">Belongs to the PRA1 family.</text>
</comment>
<evidence type="ECO:0000256" key="3">
    <source>
        <dbReference type="ARBA" id="ARBA00022989"/>
    </source>
</evidence>
<evidence type="ECO:0000256" key="2">
    <source>
        <dbReference type="ARBA" id="ARBA00022692"/>
    </source>
</evidence>
<feature type="transmembrane region" description="Helical" evidence="5">
    <location>
        <begin position="67"/>
        <end position="87"/>
    </location>
</feature>
<comment type="subcellular location">
    <subcellularLocation>
        <location evidence="1 5">Membrane</location>
        <topology evidence="1 5">Multi-pass membrane protein</topology>
    </subcellularLocation>
</comment>
<reference evidence="7" key="1">
    <citation type="journal article" date="2019" name="Nat. Commun.">
        <title>Expansion of phycobilisome linker gene families in mesophilic red algae.</title>
        <authorList>
            <person name="Lee J."/>
            <person name="Kim D."/>
            <person name="Bhattacharya D."/>
            <person name="Yoon H.S."/>
        </authorList>
    </citation>
    <scope>NUCLEOTIDE SEQUENCE [LARGE SCALE GENOMIC DNA]</scope>
    <source>
        <strain evidence="7">CCMP 1328</strain>
    </source>
</reference>
<feature type="transmembrane region" description="Helical" evidence="5">
    <location>
        <begin position="93"/>
        <end position="113"/>
    </location>
</feature>
<feature type="transmembrane region" description="Helical" evidence="5">
    <location>
        <begin position="125"/>
        <end position="143"/>
    </location>
</feature>
<gene>
    <name evidence="6" type="ORF">FVE85_5633</name>
</gene>
<dbReference type="EMBL" id="VRMN01000001">
    <property type="protein sequence ID" value="KAA8498048.1"/>
    <property type="molecule type" value="Genomic_DNA"/>
</dbReference>
<evidence type="ECO:0000256" key="5">
    <source>
        <dbReference type="RuleBase" id="RU363107"/>
    </source>
</evidence>